<feature type="domain" description="VWFA" evidence="9">
    <location>
        <begin position="293"/>
        <end position="482"/>
    </location>
</feature>
<dbReference type="InterPro" id="IPR002035">
    <property type="entry name" value="VWF_A"/>
</dbReference>
<comment type="caution">
    <text evidence="11">The sequence shown here is derived from an EMBL/GenBank/DDBJ whole genome shotgun (WGS) entry which is preliminary data.</text>
</comment>
<feature type="compositionally biased region" description="Polar residues" evidence="8">
    <location>
        <begin position="9"/>
        <end position="48"/>
    </location>
</feature>
<dbReference type="OrthoDB" id="299997at2759"/>
<dbReference type="GO" id="GO:0030212">
    <property type="term" value="P:hyaluronan metabolic process"/>
    <property type="evidence" value="ECO:0007669"/>
    <property type="project" value="InterPro"/>
</dbReference>
<evidence type="ECO:0000256" key="3">
    <source>
        <dbReference type="ARBA" id="ARBA00022525"/>
    </source>
</evidence>
<dbReference type="STRING" id="307972.A0A2G8L4V8"/>
<keyword evidence="6" id="KW-0722">Serine protease inhibitor</keyword>
<protein>
    <recommendedName>
        <fullName evidence="13">Inter-alpha-trypsin inhibitor heavy chain H3</fullName>
    </recommendedName>
</protein>
<evidence type="ECO:0000256" key="6">
    <source>
        <dbReference type="ARBA" id="ARBA00022900"/>
    </source>
</evidence>
<keyword evidence="5" id="KW-0732">Signal</keyword>
<feature type="domain" description="VIT" evidence="10">
    <location>
        <begin position="36"/>
        <end position="165"/>
    </location>
</feature>
<name>A0A2G8L4V8_STIJA</name>
<dbReference type="SMART" id="SM00327">
    <property type="entry name" value="VWA"/>
    <property type="match status" value="1"/>
</dbReference>
<dbReference type="InterPro" id="IPR050934">
    <property type="entry name" value="ITIH"/>
</dbReference>
<dbReference type="InterPro" id="IPR036465">
    <property type="entry name" value="vWFA_dom_sf"/>
</dbReference>
<proteinExistence type="inferred from homology"/>
<keyword evidence="12" id="KW-1185">Reference proteome</keyword>
<sequence>ESGSGSGSGDTLWQGITTTPSEIWSGSGSGDSPLQGITTTPSLTSTNPEPWIHSINVETTITARYVSTTVITEIENQASVSQDSDFRFRLSKGAFISDFFMVIKGRVYQTVLREKEESQKAYNEAKRQGLTACQVTQSINDLLKFETSVNLLPNTTATIHLSFQEILRRENGVFQHKINIFPKRVVQSFRADVYITEPQGISFANISWEQDDSLNTDFLYDALTVNRLSDTKVHAWFNPSDEDQEGLSEMGLKGDLVITYDVERDSGAGHIEVVNGYFVHHISPEGLPITPKNVIFVIDISGSMNDQDGANIYGSKIAQTKLAMASIIDQIREFDHFNIICFSDSITRWNTAVVEATSGNKLAAKQFVNGLRADGDADMHGGLMDAIIRLKELEDQNVRNALSMIILLTDGEPTSGITNPSEIVESITKAIDGKIALLSLAFGASADYKLLQKLSGYNQGLARKIYSDSSPSLQLDGFYKEVATPILYNVDVQYPENAVEMDTLTKTNFLSHFEGTEIVITGKLKDDYEGNKLSAFDVQLEWGLTKTTKSRLDKGGIDILLEPHQVDDFAQRYWAYVTVKELLAQLQLEIALPKNEKNSIRDKATGIALKYKFVTPLTSLIVIKPDDEENYDDILETETEGEDVPINNAQAHGIPQSQSIGASSIPLPVAVASRSYSYSAPQRLPQPMSVDGDPHVFVTLPKENISLCFEITGEDGIMINLISDEGLDIYINAVIHSVSEATGTTIKSFFTAIGLNLGRHALIVTPRSIEVEGGLTMDWKIKSRMAFDGFILRVDPAEKVLEINNMKGVSMYVRRHSDIRTKRRVGSRKQKREEHLGLYIQETSGFTESIGGILGQFYSTRHEFRIEPAGPPDGIPDQNVGNLTSLIADGTKIPVVWHEKNQHTCWHAGKGGHGNLDPALYKTDTLI</sequence>
<evidence type="ECO:0000256" key="2">
    <source>
        <dbReference type="ARBA" id="ARBA00010158"/>
    </source>
</evidence>
<dbReference type="PANTHER" id="PTHR10338:SF108">
    <property type="entry name" value="INTER-ALPHA-TRYPSIN INHIBITOR HEAVY CHAIN H4-LIKE PROTEIN"/>
    <property type="match status" value="1"/>
</dbReference>
<dbReference type="PROSITE" id="PS51468">
    <property type="entry name" value="VIT"/>
    <property type="match status" value="1"/>
</dbReference>
<dbReference type="PROSITE" id="PS50234">
    <property type="entry name" value="VWFA"/>
    <property type="match status" value="1"/>
</dbReference>
<dbReference type="SMART" id="SM00609">
    <property type="entry name" value="VIT"/>
    <property type="match status" value="1"/>
</dbReference>
<evidence type="ECO:0000259" key="9">
    <source>
        <dbReference type="PROSITE" id="PS50234"/>
    </source>
</evidence>
<evidence type="ECO:0000313" key="12">
    <source>
        <dbReference type="Proteomes" id="UP000230750"/>
    </source>
</evidence>
<dbReference type="SUPFAM" id="SSF53300">
    <property type="entry name" value="vWA-like"/>
    <property type="match status" value="1"/>
</dbReference>
<dbReference type="InterPro" id="IPR013694">
    <property type="entry name" value="VIT"/>
</dbReference>
<evidence type="ECO:0000313" key="11">
    <source>
        <dbReference type="EMBL" id="PIK55235.1"/>
    </source>
</evidence>
<dbReference type="Pfam" id="PF13768">
    <property type="entry name" value="VWA_3"/>
    <property type="match status" value="1"/>
</dbReference>
<dbReference type="Gene3D" id="3.40.50.410">
    <property type="entry name" value="von Willebrand factor, type A domain"/>
    <property type="match status" value="1"/>
</dbReference>
<dbReference type="InterPro" id="IPR010600">
    <property type="entry name" value="ITI_HC_C"/>
</dbReference>
<accession>A0A2G8L4V8</accession>
<keyword evidence="3" id="KW-0964">Secreted</keyword>
<dbReference type="EMBL" id="MRZV01000222">
    <property type="protein sequence ID" value="PIK55235.1"/>
    <property type="molecule type" value="Genomic_DNA"/>
</dbReference>
<reference evidence="11 12" key="1">
    <citation type="journal article" date="2017" name="PLoS Biol.">
        <title>The sea cucumber genome provides insights into morphological evolution and visceral regeneration.</title>
        <authorList>
            <person name="Zhang X."/>
            <person name="Sun L."/>
            <person name="Yuan J."/>
            <person name="Sun Y."/>
            <person name="Gao Y."/>
            <person name="Zhang L."/>
            <person name="Li S."/>
            <person name="Dai H."/>
            <person name="Hamel J.F."/>
            <person name="Liu C."/>
            <person name="Yu Y."/>
            <person name="Liu S."/>
            <person name="Lin W."/>
            <person name="Guo K."/>
            <person name="Jin S."/>
            <person name="Xu P."/>
            <person name="Storey K.B."/>
            <person name="Huan P."/>
            <person name="Zhang T."/>
            <person name="Zhou Y."/>
            <person name="Zhang J."/>
            <person name="Lin C."/>
            <person name="Li X."/>
            <person name="Xing L."/>
            <person name="Huo D."/>
            <person name="Sun M."/>
            <person name="Wang L."/>
            <person name="Mercier A."/>
            <person name="Li F."/>
            <person name="Yang H."/>
            <person name="Xiang J."/>
        </authorList>
    </citation>
    <scope>NUCLEOTIDE SEQUENCE [LARGE SCALE GENOMIC DNA]</scope>
    <source>
        <strain evidence="11">Shaxun</strain>
        <tissue evidence="11">Muscle</tissue>
    </source>
</reference>
<dbReference type="AlphaFoldDB" id="A0A2G8L4V8"/>
<dbReference type="Pfam" id="PF06668">
    <property type="entry name" value="ITI_HC_C"/>
    <property type="match status" value="1"/>
</dbReference>
<feature type="region of interest" description="Disordered" evidence="8">
    <location>
        <begin position="1"/>
        <end position="48"/>
    </location>
</feature>
<comment type="similarity">
    <text evidence="2">Belongs to the ITIH family.</text>
</comment>
<keyword evidence="7" id="KW-0325">Glycoprotein</keyword>
<comment type="subcellular location">
    <subcellularLocation>
        <location evidence="1">Secreted</location>
    </subcellularLocation>
</comment>
<organism evidence="11 12">
    <name type="scientific">Stichopus japonicus</name>
    <name type="common">Sea cucumber</name>
    <dbReference type="NCBI Taxonomy" id="307972"/>
    <lineage>
        <taxon>Eukaryota</taxon>
        <taxon>Metazoa</taxon>
        <taxon>Echinodermata</taxon>
        <taxon>Eleutherozoa</taxon>
        <taxon>Echinozoa</taxon>
        <taxon>Holothuroidea</taxon>
        <taxon>Aspidochirotacea</taxon>
        <taxon>Aspidochirotida</taxon>
        <taxon>Stichopodidae</taxon>
        <taxon>Apostichopus</taxon>
    </lineage>
</organism>
<dbReference type="GO" id="GO:0004867">
    <property type="term" value="F:serine-type endopeptidase inhibitor activity"/>
    <property type="evidence" value="ECO:0007669"/>
    <property type="project" value="UniProtKB-KW"/>
</dbReference>
<gene>
    <name evidence="11" type="ORF">BSL78_07830</name>
</gene>
<evidence type="ECO:0000256" key="8">
    <source>
        <dbReference type="SAM" id="MobiDB-lite"/>
    </source>
</evidence>
<evidence type="ECO:0008006" key="13">
    <source>
        <dbReference type="Google" id="ProtNLM"/>
    </source>
</evidence>
<evidence type="ECO:0000256" key="7">
    <source>
        <dbReference type="ARBA" id="ARBA00023180"/>
    </source>
</evidence>
<dbReference type="Proteomes" id="UP000230750">
    <property type="component" value="Unassembled WGS sequence"/>
</dbReference>
<dbReference type="PANTHER" id="PTHR10338">
    <property type="entry name" value="INTER-ALPHA-TRYPSIN INHIBITOR HEAVY CHAIN FAMILY MEMBER"/>
    <property type="match status" value="1"/>
</dbReference>
<evidence type="ECO:0000256" key="5">
    <source>
        <dbReference type="ARBA" id="ARBA00022729"/>
    </source>
</evidence>
<evidence type="ECO:0000259" key="10">
    <source>
        <dbReference type="PROSITE" id="PS51468"/>
    </source>
</evidence>
<dbReference type="Pfam" id="PF08487">
    <property type="entry name" value="VIT"/>
    <property type="match status" value="1"/>
</dbReference>
<evidence type="ECO:0000256" key="1">
    <source>
        <dbReference type="ARBA" id="ARBA00004613"/>
    </source>
</evidence>
<evidence type="ECO:0000256" key="4">
    <source>
        <dbReference type="ARBA" id="ARBA00022690"/>
    </source>
</evidence>
<dbReference type="GO" id="GO:0005576">
    <property type="term" value="C:extracellular region"/>
    <property type="evidence" value="ECO:0007669"/>
    <property type="project" value="UniProtKB-SubCell"/>
</dbReference>
<keyword evidence="4" id="KW-0646">Protease inhibitor</keyword>
<feature type="non-terminal residue" evidence="11">
    <location>
        <position position="1"/>
    </location>
</feature>